<feature type="transmembrane region" description="Helical" evidence="2">
    <location>
        <begin position="290"/>
        <end position="310"/>
    </location>
</feature>
<keyword evidence="2" id="KW-0812">Transmembrane</keyword>
<dbReference type="InParanoid" id="B4D0H5"/>
<evidence type="ECO:0000313" key="3">
    <source>
        <dbReference type="EMBL" id="EDY19837.1"/>
    </source>
</evidence>
<feature type="transmembrane region" description="Helical" evidence="2">
    <location>
        <begin position="14"/>
        <end position="32"/>
    </location>
</feature>
<evidence type="ECO:0000256" key="2">
    <source>
        <dbReference type="SAM" id="Phobius"/>
    </source>
</evidence>
<keyword evidence="2" id="KW-0472">Membrane</keyword>
<dbReference type="EMBL" id="ABVL01000006">
    <property type="protein sequence ID" value="EDY19837.1"/>
    <property type="molecule type" value="Genomic_DNA"/>
</dbReference>
<dbReference type="STRING" id="497964.CfE428DRAFT_2426"/>
<feature type="transmembrane region" description="Helical" evidence="2">
    <location>
        <begin position="89"/>
        <end position="109"/>
    </location>
</feature>
<accession>B4D0H5</accession>
<feature type="transmembrane region" description="Helical" evidence="2">
    <location>
        <begin position="177"/>
        <end position="195"/>
    </location>
</feature>
<feature type="transmembrane region" description="Helical" evidence="2">
    <location>
        <begin position="139"/>
        <end position="157"/>
    </location>
</feature>
<gene>
    <name evidence="3" type="ORF">CfE428DRAFT_2426</name>
</gene>
<evidence type="ECO:0000256" key="1">
    <source>
        <dbReference type="SAM" id="MobiDB-lite"/>
    </source>
</evidence>
<sequence length="499" mass="54053">MAEETTTPPTSRDLLSTGLVVLVLVFLALWPGDVSWLMDEPRLIANAWHANHDGQLAVGGLYGNFGIRYGPLPTQIYQLLLLITHDPRILVVLHVLLCAGITGFALLWLARSLSLPGWFVAGVLISPYVAAYQRVLWDASYAMPVGALALASFADFLRTQRAWSLRMCVVTSVLVPTIHPQSLPLAVPILGWLAWQHRTALWRDRRALGIAGAIVLLFDGFYFVQFAGQLFARLSGSVQKGYPGGGSHLASALAPFLGGRLLCGGDYLEKLAPLIAPGWLHVGAQAGAMLFYPLAWLGIGTAASSAWRAVRKQQMMTARESIMLVVLVAVVLQALLFGAMRIPAAPQYYFGTFALQVLVALLGVSALRQWRIGTVLGGFYVVGSAILTFEATISIHQHGYERPNWPRLATSVNIVRQLNAFSDTSALTNVAVYQKAPQAIRTLRLLLPPAPGITPKMSGRLFITDTVTELPGGAEPPSGSQSIEITPLPKDWVPDPGTW</sequence>
<keyword evidence="2" id="KW-1133">Transmembrane helix</keyword>
<comment type="caution">
    <text evidence="3">The sequence shown here is derived from an EMBL/GenBank/DDBJ whole genome shotgun (WGS) entry which is preliminary data.</text>
</comment>
<feature type="transmembrane region" description="Helical" evidence="2">
    <location>
        <begin position="348"/>
        <end position="367"/>
    </location>
</feature>
<organism evidence="3 4">
    <name type="scientific">Chthoniobacter flavus Ellin428</name>
    <dbReference type="NCBI Taxonomy" id="497964"/>
    <lineage>
        <taxon>Bacteria</taxon>
        <taxon>Pseudomonadati</taxon>
        <taxon>Verrucomicrobiota</taxon>
        <taxon>Spartobacteria</taxon>
        <taxon>Chthoniobacterales</taxon>
        <taxon>Chthoniobacteraceae</taxon>
        <taxon>Chthoniobacter</taxon>
    </lineage>
</organism>
<dbReference type="AlphaFoldDB" id="B4D0H5"/>
<evidence type="ECO:0000313" key="4">
    <source>
        <dbReference type="Proteomes" id="UP000005824"/>
    </source>
</evidence>
<proteinExistence type="predicted"/>
<reference evidence="3 4" key="1">
    <citation type="journal article" date="2011" name="J. Bacteriol.">
        <title>Genome sequence of Chthoniobacter flavus Ellin428, an aerobic heterotrophic soil bacterium.</title>
        <authorList>
            <person name="Kant R."/>
            <person name="van Passel M.W."/>
            <person name="Palva A."/>
            <person name="Lucas S."/>
            <person name="Lapidus A."/>
            <person name="Glavina Del Rio T."/>
            <person name="Dalin E."/>
            <person name="Tice H."/>
            <person name="Bruce D."/>
            <person name="Goodwin L."/>
            <person name="Pitluck S."/>
            <person name="Larimer F.W."/>
            <person name="Land M.L."/>
            <person name="Hauser L."/>
            <person name="Sangwan P."/>
            <person name="de Vos W.M."/>
            <person name="Janssen P.H."/>
            <person name="Smidt H."/>
        </authorList>
    </citation>
    <scope>NUCLEOTIDE SEQUENCE [LARGE SCALE GENOMIC DNA]</scope>
    <source>
        <strain evidence="3 4">Ellin428</strain>
    </source>
</reference>
<dbReference type="Proteomes" id="UP000005824">
    <property type="component" value="Unassembled WGS sequence"/>
</dbReference>
<dbReference type="RefSeq" id="WP_006979751.1">
    <property type="nucleotide sequence ID" value="NZ_ABVL01000006.1"/>
</dbReference>
<protein>
    <recommendedName>
        <fullName evidence="5">Glycosyltransferase RgtA/B/C/D-like domain-containing protein</fullName>
    </recommendedName>
</protein>
<feature type="transmembrane region" description="Helical" evidence="2">
    <location>
        <begin position="115"/>
        <end position="132"/>
    </location>
</feature>
<evidence type="ECO:0008006" key="5">
    <source>
        <dbReference type="Google" id="ProtNLM"/>
    </source>
</evidence>
<feature type="transmembrane region" description="Helical" evidence="2">
    <location>
        <begin position="207"/>
        <end position="227"/>
    </location>
</feature>
<feature type="transmembrane region" description="Helical" evidence="2">
    <location>
        <begin position="322"/>
        <end position="342"/>
    </location>
</feature>
<feature type="region of interest" description="Disordered" evidence="1">
    <location>
        <begin position="472"/>
        <end position="499"/>
    </location>
</feature>
<keyword evidence="4" id="KW-1185">Reference proteome</keyword>
<name>B4D0H5_9BACT</name>